<evidence type="ECO:0000256" key="2">
    <source>
        <dbReference type="ARBA" id="ARBA00023125"/>
    </source>
</evidence>
<reference evidence="7" key="1">
    <citation type="submission" date="2016-02" db="EMBL/GenBank/DDBJ databases">
        <title>Comparative genomics of biotechnologically important yeasts.</title>
        <authorList>
            <consortium name="DOE Joint Genome Institute"/>
            <person name="Riley R."/>
            <person name="Haridas S."/>
            <person name="Wolfe K.H."/>
            <person name="Lopes M.R."/>
            <person name="Hittinger C.T."/>
            <person name="Goker M."/>
            <person name="Salamov A."/>
            <person name="Wisecaver J."/>
            <person name="Long T.M."/>
            <person name="Aerts A.L."/>
            <person name="Barry K."/>
            <person name="Choi C."/>
            <person name="Clum A."/>
            <person name="Coughlan A.Y."/>
            <person name="Deshpande S."/>
            <person name="Douglass A.P."/>
            <person name="Hanson S.J."/>
            <person name="Klenk H.-P."/>
            <person name="Labutti K."/>
            <person name="Lapidus A."/>
            <person name="Lindquist E."/>
            <person name="Lipzen A."/>
            <person name="Meier-Kolthoff J.P."/>
            <person name="Ohm R.A."/>
            <person name="Otillar R.P."/>
            <person name="Pangilinan J."/>
            <person name="Peng Y."/>
            <person name="Rokas A."/>
            <person name="Rosa C.A."/>
            <person name="Scheuner C."/>
            <person name="Sibirny A.A."/>
            <person name="Slot J.C."/>
            <person name="Stielow J.B."/>
            <person name="Sun H."/>
            <person name="Kurtzman C.P."/>
            <person name="Blackwell M."/>
            <person name="Jeffries T.W."/>
            <person name="Grigoriev I.V."/>
        </authorList>
    </citation>
    <scope>NUCLEOTIDE SEQUENCE [LARGE SCALE GENOMIC DNA]</scope>
    <source>
        <strain evidence="7">NRRL Y-17796</strain>
    </source>
</reference>
<dbReference type="AlphaFoldDB" id="A0A1E4THF5"/>
<evidence type="ECO:0000313" key="7">
    <source>
        <dbReference type="Proteomes" id="UP000095023"/>
    </source>
</evidence>
<accession>A0A1E4THF5</accession>
<keyword evidence="7" id="KW-1185">Reference proteome</keyword>
<dbReference type="PANTHER" id="PTHR31069:SF32">
    <property type="entry name" value="ARGININE METABOLISM REGULATION PROTEIN II"/>
    <property type="match status" value="1"/>
</dbReference>
<proteinExistence type="predicted"/>
<keyword evidence="2" id="KW-0238">DNA-binding</keyword>
<dbReference type="Pfam" id="PF00172">
    <property type="entry name" value="Zn_clus"/>
    <property type="match status" value="1"/>
</dbReference>
<feature type="domain" description="Zn(2)-C6 fungal-type" evidence="5">
    <location>
        <begin position="32"/>
        <end position="62"/>
    </location>
</feature>
<organism evidence="6 7">
    <name type="scientific">Tortispora caseinolytica NRRL Y-17796</name>
    <dbReference type="NCBI Taxonomy" id="767744"/>
    <lineage>
        <taxon>Eukaryota</taxon>
        <taxon>Fungi</taxon>
        <taxon>Dikarya</taxon>
        <taxon>Ascomycota</taxon>
        <taxon>Saccharomycotina</taxon>
        <taxon>Trigonopsidomycetes</taxon>
        <taxon>Trigonopsidales</taxon>
        <taxon>Trigonopsidaceae</taxon>
        <taxon>Tortispora</taxon>
    </lineage>
</organism>
<dbReference type="InterPro" id="IPR050675">
    <property type="entry name" value="OAF3"/>
</dbReference>
<dbReference type="SMART" id="SM00066">
    <property type="entry name" value="GAL4"/>
    <property type="match status" value="1"/>
</dbReference>
<dbReference type="GO" id="GO:0003677">
    <property type="term" value="F:DNA binding"/>
    <property type="evidence" value="ECO:0007669"/>
    <property type="project" value="UniProtKB-KW"/>
</dbReference>
<sequence length="386" mass="42792">MDFSGETVPVMAAEAERKGEQMRARRPRSRFGCHSCKRSKIKCDEAKPSCSSCRTKGRVCDYSLKLSWNPTSAKRNIGFQQKYNNYIAKLKQTEDNQIVQQTVSRPPSLYICSSNLSNATQKANNGLISINDQAWDRVMPQTITTSNIPQIELLASPDCPSSGNYSPLSLDLSFENATKAILQGRNLTNDNEFHNIQDYANENISSYLLNQQVPASAPPFVSNIPIPSYPTEITFSDLELLANGNMPTDIGAQSNSTTMPFISSINSTSGFKQKQQQQRHQQQEVLSREMHDMDLPQMYDTSASLLVPLLSESGYNATSVSDHSISADSNSSIFPSFEMLMDSQDFQFASNNAFEIGSDITFDHTIGNTGIKTIDTSLLQLNSIQN</sequence>
<dbReference type="Gene3D" id="4.10.240.10">
    <property type="entry name" value="Zn(2)-C6 fungal-type DNA-binding domain"/>
    <property type="match status" value="1"/>
</dbReference>
<dbReference type="EMBL" id="KV453842">
    <property type="protein sequence ID" value="ODV91192.1"/>
    <property type="molecule type" value="Genomic_DNA"/>
</dbReference>
<dbReference type="PROSITE" id="PS50048">
    <property type="entry name" value="ZN2_CY6_FUNGAL_2"/>
    <property type="match status" value="1"/>
</dbReference>
<dbReference type="Proteomes" id="UP000095023">
    <property type="component" value="Unassembled WGS sequence"/>
</dbReference>
<evidence type="ECO:0000256" key="1">
    <source>
        <dbReference type="ARBA" id="ARBA00023015"/>
    </source>
</evidence>
<dbReference type="GO" id="GO:0008270">
    <property type="term" value="F:zinc ion binding"/>
    <property type="evidence" value="ECO:0007669"/>
    <property type="project" value="InterPro"/>
</dbReference>
<gene>
    <name evidence="6" type="ORF">CANCADRAFT_44802</name>
</gene>
<dbReference type="PROSITE" id="PS00463">
    <property type="entry name" value="ZN2_CY6_FUNGAL_1"/>
    <property type="match status" value="1"/>
</dbReference>
<keyword evidence="1" id="KW-0805">Transcription regulation</keyword>
<evidence type="ECO:0000256" key="4">
    <source>
        <dbReference type="ARBA" id="ARBA00023242"/>
    </source>
</evidence>
<dbReference type="SUPFAM" id="SSF57701">
    <property type="entry name" value="Zn2/Cys6 DNA-binding domain"/>
    <property type="match status" value="1"/>
</dbReference>
<name>A0A1E4THF5_9ASCO</name>
<evidence type="ECO:0000259" key="5">
    <source>
        <dbReference type="PROSITE" id="PS50048"/>
    </source>
</evidence>
<dbReference type="OrthoDB" id="4096729at2759"/>
<evidence type="ECO:0000313" key="6">
    <source>
        <dbReference type="EMBL" id="ODV91192.1"/>
    </source>
</evidence>
<evidence type="ECO:0000256" key="3">
    <source>
        <dbReference type="ARBA" id="ARBA00023163"/>
    </source>
</evidence>
<dbReference type="CDD" id="cd00067">
    <property type="entry name" value="GAL4"/>
    <property type="match status" value="1"/>
</dbReference>
<dbReference type="GO" id="GO:0000981">
    <property type="term" value="F:DNA-binding transcription factor activity, RNA polymerase II-specific"/>
    <property type="evidence" value="ECO:0007669"/>
    <property type="project" value="InterPro"/>
</dbReference>
<dbReference type="InterPro" id="IPR036864">
    <property type="entry name" value="Zn2-C6_fun-type_DNA-bd_sf"/>
</dbReference>
<protein>
    <recommendedName>
        <fullName evidence="5">Zn(2)-C6 fungal-type domain-containing protein</fullName>
    </recommendedName>
</protein>
<dbReference type="PANTHER" id="PTHR31069">
    <property type="entry name" value="OLEATE-ACTIVATED TRANSCRIPTION FACTOR 1-RELATED"/>
    <property type="match status" value="1"/>
</dbReference>
<dbReference type="InterPro" id="IPR001138">
    <property type="entry name" value="Zn2Cys6_DnaBD"/>
</dbReference>
<keyword evidence="4" id="KW-0539">Nucleus</keyword>
<keyword evidence="3" id="KW-0804">Transcription</keyword>